<comment type="caution">
    <text evidence="2">The sequence shown here is derived from an EMBL/GenBank/DDBJ whole genome shotgun (WGS) entry which is preliminary data.</text>
</comment>
<proteinExistence type="predicted"/>
<feature type="transmembrane region" description="Helical" evidence="1">
    <location>
        <begin position="12"/>
        <end position="32"/>
    </location>
</feature>
<dbReference type="AlphaFoldDB" id="A0AAU9LZR8"/>
<keyword evidence="1" id="KW-0812">Transmembrane</keyword>
<protein>
    <submittedName>
        <fullName evidence="2">Uncharacterized protein</fullName>
    </submittedName>
</protein>
<evidence type="ECO:0000256" key="1">
    <source>
        <dbReference type="SAM" id="Phobius"/>
    </source>
</evidence>
<evidence type="ECO:0000313" key="3">
    <source>
        <dbReference type="Proteomes" id="UP001157418"/>
    </source>
</evidence>
<gene>
    <name evidence="2" type="ORF">LVIROSA_LOCUS5547</name>
</gene>
<keyword evidence="1" id="KW-0472">Membrane</keyword>
<dbReference type="Proteomes" id="UP001157418">
    <property type="component" value="Unassembled WGS sequence"/>
</dbReference>
<sequence length="130" mass="14564">MQTITIPNNITLTMNISVSFLSITSSFINFFCRPFLLLQFHILLGQDHIILEQIHILPMQLINLNRHLSLAISRLHFLIADCNDSTELYVVAASVSDRVTRMLWSVNGWGWFDAISNLSSGGTLVTAGCN</sequence>
<evidence type="ECO:0000313" key="2">
    <source>
        <dbReference type="EMBL" id="CAH1417903.1"/>
    </source>
</evidence>
<keyword evidence="3" id="KW-1185">Reference proteome</keyword>
<accession>A0AAU9LZR8</accession>
<reference evidence="2 3" key="1">
    <citation type="submission" date="2022-01" db="EMBL/GenBank/DDBJ databases">
        <authorList>
            <person name="Xiong W."/>
            <person name="Schranz E."/>
        </authorList>
    </citation>
    <scope>NUCLEOTIDE SEQUENCE [LARGE SCALE GENOMIC DNA]</scope>
</reference>
<organism evidence="2 3">
    <name type="scientific">Lactuca virosa</name>
    <dbReference type="NCBI Taxonomy" id="75947"/>
    <lineage>
        <taxon>Eukaryota</taxon>
        <taxon>Viridiplantae</taxon>
        <taxon>Streptophyta</taxon>
        <taxon>Embryophyta</taxon>
        <taxon>Tracheophyta</taxon>
        <taxon>Spermatophyta</taxon>
        <taxon>Magnoliopsida</taxon>
        <taxon>eudicotyledons</taxon>
        <taxon>Gunneridae</taxon>
        <taxon>Pentapetalae</taxon>
        <taxon>asterids</taxon>
        <taxon>campanulids</taxon>
        <taxon>Asterales</taxon>
        <taxon>Asteraceae</taxon>
        <taxon>Cichorioideae</taxon>
        <taxon>Cichorieae</taxon>
        <taxon>Lactucinae</taxon>
        <taxon>Lactuca</taxon>
    </lineage>
</organism>
<dbReference type="EMBL" id="CAKMRJ010000113">
    <property type="protein sequence ID" value="CAH1417903.1"/>
    <property type="molecule type" value="Genomic_DNA"/>
</dbReference>
<keyword evidence="1" id="KW-1133">Transmembrane helix</keyword>
<name>A0AAU9LZR8_9ASTR</name>